<dbReference type="EMBL" id="JAVFKP010000010">
    <property type="protein sequence ID" value="MDQ4629719.1"/>
    <property type="molecule type" value="Genomic_DNA"/>
</dbReference>
<protein>
    <recommendedName>
        <fullName evidence="5">DUF4398 domain-containing protein</fullName>
    </recommendedName>
</protein>
<feature type="transmembrane region" description="Helical" evidence="2">
    <location>
        <begin position="71"/>
        <end position="91"/>
    </location>
</feature>
<keyword evidence="2" id="KW-0812">Transmembrane</keyword>
<evidence type="ECO:0000256" key="2">
    <source>
        <dbReference type="SAM" id="Phobius"/>
    </source>
</evidence>
<dbReference type="RefSeq" id="WP_307780726.1">
    <property type="nucleotide sequence ID" value="NZ_JAVFKP010000010.1"/>
</dbReference>
<gene>
    <name evidence="3" type="ORF">RB624_27880</name>
</gene>
<name>A0ABU0Y1P7_9BURK</name>
<organism evidence="3 4">
    <name type="scientific">Janthinobacterium lividum</name>
    <dbReference type="NCBI Taxonomy" id="29581"/>
    <lineage>
        <taxon>Bacteria</taxon>
        <taxon>Pseudomonadati</taxon>
        <taxon>Pseudomonadota</taxon>
        <taxon>Betaproteobacteria</taxon>
        <taxon>Burkholderiales</taxon>
        <taxon>Oxalobacteraceae</taxon>
        <taxon>Janthinobacterium</taxon>
    </lineage>
</organism>
<feature type="region of interest" description="Disordered" evidence="1">
    <location>
        <begin position="16"/>
        <end position="63"/>
    </location>
</feature>
<proteinExistence type="predicted"/>
<accession>A0ABU0Y1P7</accession>
<evidence type="ECO:0000313" key="3">
    <source>
        <dbReference type="EMBL" id="MDQ4629719.1"/>
    </source>
</evidence>
<keyword evidence="4" id="KW-1185">Reference proteome</keyword>
<feature type="region of interest" description="Disordered" evidence="1">
    <location>
        <begin position="140"/>
        <end position="189"/>
    </location>
</feature>
<evidence type="ECO:0008006" key="5">
    <source>
        <dbReference type="Google" id="ProtNLM"/>
    </source>
</evidence>
<keyword evidence="2" id="KW-1133">Transmembrane helix</keyword>
<reference evidence="3 4" key="1">
    <citation type="submission" date="2023-08" db="EMBL/GenBank/DDBJ databases">
        <title>Draft genome sequence of Janthinobacterium lividum.</title>
        <authorList>
            <person name="Chun B.H."/>
            <person name="Lee Y."/>
        </authorList>
    </citation>
    <scope>NUCLEOTIDE SEQUENCE [LARGE SCALE GENOMIC DNA]</scope>
    <source>
        <strain evidence="3 4">AMJK</strain>
    </source>
</reference>
<feature type="compositionally biased region" description="Pro residues" evidence="1">
    <location>
        <begin position="147"/>
        <end position="167"/>
    </location>
</feature>
<evidence type="ECO:0000313" key="4">
    <source>
        <dbReference type="Proteomes" id="UP001237592"/>
    </source>
</evidence>
<feature type="compositionally biased region" description="Pro residues" evidence="1">
    <location>
        <begin position="16"/>
        <end position="30"/>
    </location>
</feature>
<comment type="caution">
    <text evidence="3">The sequence shown here is derived from an EMBL/GenBank/DDBJ whole genome shotgun (WGS) entry which is preliminary data.</text>
</comment>
<dbReference type="Proteomes" id="UP001237592">
    <property type="component" value="Unassembled WGS sequence"/>
</dbReference>
<sequence>MPVAEVVAEAVPEPIPVSIPAPVAPPPPPVLEKRRADPVPAPEPEATPAPVADNVPDMPVDSQTGGNRMKLVAAAVAAVVLLGGAGAYYFLSGKPAAPASELAPALPALEDPAPAAEQPLAISDPALDGATTADFAATPAAAADEPAPVPAAAPAPVPAPAPEPAPAPVVEKPAKPVKVTPPPAPVKQTTGLESVITDSLSEASHCMSQRKYDCAIANANAVLRMDTGNRYALDIKRKAKEAQDKALSQIQIE</sequence>
<keyword evidence="2" id="KW-0472">Membrane</keyword>
<evidence type="ECO:0000256" key="1">
    <source>
        <dbReference type="SAM" id="MobiDB-lite"/>
    </source>
</evidence>